<dbReference type="InterPro" id="IPR052598">
    <property type="entry name" value="IgSF_CEA-related"/>
</dbReference>
<dbReference type="SMART" id="SM00409">
    <property type="entry name" value="IG"/>
    <property type="match status" value="5"/>
</dbReference>
<reference evidence="7" key="3">
    <citation type="submission" date="2025-09" db="UniProtKB">
        <authorList>
            <consortium name="Ensembl"/>
        </authorList>
    </citation>
    <scope>IDENTIFICATION</scope>
</reference>
<evidence type="ECO:0000313" key="7">
    <source>
        <dbReference type="Ensembl" id="ENSENLP00000041983.1"/>
    </source>
</evidence>
<keyword evidence="4" id="KW-0393">Immunoglobulin domain</keyword>
<dbReference type="PROSITE" id="PS50835">
    <property type="entry name" value="IG_LIKE"/>
    <property type="match status" value="4"/>
</dbReference>
<dbReference type="InterPro" id="IPR007110">
    <property type="entry name" value="Ig-like_dom"/>
</dbReference>
<keyword evidence="2" id="KW-1015">Disulfide bond</keyword>
<feature type="chain" id="PRO_5025434063" description="Ig-like domain-containing protein" evidence="5">
    <location>
        <begin position="22"/>
        <end position="483"/>
    </location>
</feature>
<evidence type="ECO:0000256" key="2">
    <source>
        <dbReference type="ARBA" id="ARBA00023157"/>
    </source>
</evidence>
<dbReference type="Pfam" id="PF13927">
    <property type="entry name" value="Ig_3"/>
    <property type="match status" value="3"/>
</dbReference>
<dbReference type="Pfam" id="PF07679">
    <property type="entry name" value="I-set"/>
    <property type="match status" value="1"/>
</dbReference>
<feature type="signal peptide" evidence="5">
    <location>
        <begin position="1"/>
        <end position="21"/>
    </location>
</feature>
<dbReference type="AlphaFoldDB" id="A0A665WDD2"/>
<keyword evidence="1 5" id="KW-0732">Signal</keyword>
<dbReference type="SUPFAM" id="SSF48726">
    <property type="entry name" value="Immunoglobulin"/>
    <property type="match status" value="5"/>
</dbReference>
<evidence type="ECO:0000256" key="4">
    <source>
        <dbReference type="ARBA" id="ARBA00023319"/>
    </source>
</evidence>
<dbReference type="Proteomes" id="UP000472264">
    <property type="component" value="Chromosome 6"/>
</dbReference>
<feature type="domain" description="Ig-like" evidence="6">
    <location>
        <begin position="382"/>
        <end position="459"/>
    </location>
</feature>
<reference evidence="7" key="2">
    <citation type="submission" date="2025-08" db="UniProtKB">
        <authorList>
            <consortium name="Ensembl"/>
        </authorList>
    </citation>
    <scope>IDENTIFICATION</scope>
</reference>
<dbReference type="PANTHER" id="PTHR44337:SF20">
    <property type="entry name" value="CARCINOEMBRYONIC ANTIGEN-RELATED CELL ADHESION MOLECULE 5-RELATED"/>
    <property type="match status" value="1"/>
</dbReference>
<evidence type="ECO:0000259" key="6">
    <source>
        <dbReference type="PROSITE" id="PS50835"/>
    </source>
</evidence>
<evidence type="ECO:0000256" key="5">
    <source>
        <dbReference type="SAM" id="SignalP"/>
    </source>
</evidence>
<dbReference type="PANTHER" id="PTHR44337">
    <property type="entry name" value="CARCINOEMBRYONIC ANTIGEN-RELATED CELL ADHESION MOLECULE 8"/>
    <property type="match status" value="1"/>
</dbReference>
<feature type="domain" description="Ig-like" evidence="6">
    <location>
        <begin position="323"/>
        <end position="379"/>
    </location>
</feature>
<dbReference type="InterPro" id="IPR003599">
    <property type="entry name" value="Ig_sub"/>
</dbReference>
<dbReference type="InterPro" id="IPR013098">
    <property type="entry name" value="Ig_I-set"/>
</dbReference>
<dbReference type="SMART" id="SM00408">
    <property type="entry name" value="IGc2"/>
    <property type="match status" value="4"/>
</dbReference>
<protein>
    <recommendedName>
        <fullName evidence="6">Ig-like domain-containing protein</fullName>
    </recommendedName>
</protein>
<sequence>MEPRVVFLLILSTIASDYVCSQNIHVSKNPTPVGSNVTLYSETSFTDGAWLVNNTIVVLISPAAVSFYGSLRGRVAFNRNMSSLTINSLREEDSGNYKLQFLDGSDLTAEVTLSVQVPVQNVTLEAKATALVEFNDTAVLMCSVDSGSSPSYVWMKGEKMLTAGEGVEFSNGDTTVSIVNVTRYDKGPFKCNVSNDVSSEISAPTYLNISYGPSNATMMIMPMAWHYIYRTQSNITLSCSAMSSPPAMIQWMVNDTYLTEYGSYLHLMNVTESMSGTYKCVFHNTVTSRFASTSTIAEVSCSRHFLAGRSGVCFCLSGTINRIQWWKDEEIIFPDERIVMDNKTLTIDPVNTSDKGYYQCQAFNAVSNMTSSSYYVKINYGPETPNITGPTAGKTGDNVTLSCYASSHPPSRYTWYFHHYPVAHTPEYVTPPLTKNMSGTYSCEAYNNVTSKNKTANIMLQVVGESFCYKKKQKYFSFFSNKP</sequence>
<dbReference type="InterPro" id="IPR013783">
    <property type="entry name" value="Ig-like_fold"/>
</dbReference>
<keyword evidence="8" id="KW-1185">Reference proteome</keyword>
<dbReference type="Gene3D" id="2.60.40.10">
    <property type="entry name" value="Immunoglobulins"/>
    <property type="match status" value="5"/>
</dbReference>
<accession>A0A665WDD2</accession>
<evidence type="ECO:0000313" key="8">
    <source>
        <dbReference type="Proteomes" id="UP000472264"/>
    </source>
</evidence>
<feature type="domain" description="Ig-like" evidence="6">
    <location>
        <begin position="118"/>
        <end position="202"/>
    </location>
</feature>
<dbReference type="InterPro" id="IPR036179">
    <property type="entry name" value="Ig-like_dom_sf"/>
</dbReference>
<dbReference type="Ensembl" id="ENSENLT00000043067.1">
    <property type="protein sequence ID" value="ENSENLP00000041983.1"/>
    <property type="gene ID" value="ENSENLG00000017958.1"/>
</dbReference>
<proteinExistence type="predicted"/>
<keyword evidence="3" id="KW-0325">Glycoprotein</keyword>
<dbReference type="InterPro" id="IPR003598">
    <property type="entry name" value="Ig_sub2"/>
</dbReference>
<name>A0A665WDD2_ECHNA</name>
<reference evidence="7" key="1">
    <citation type="submission" date="2021-04" db="EMBL/GenBank/DDBJ databases">
        <authorList>
            <consortium name="Wellcome Sanger Institute Data Sharing"/>
        </authorList>
    </citation>
    <scope>NUCLEOTIDE SEQUENCE [LARGE SCALE GENOMIC DNA]</scope>
</reference>
<evidence type="ECO:0000256" key="1">
    <source>
        <dbReference type="ARBA" id="ARBA00022729"/>
    </source>
</evidence>
<evidence type="ECO:0000256" key="3">
    <source>
        <dbReference type="ARBA" id="ARBA00023180"/>
    </source>
</evidence>
<organism evidence="7 8">
    <name type="scientific">Echeneis naucrates</name>
    <name type="common">Live sharksucker</name>
    <dbReference type="NCBI Taxonomy" id="173247"/>
    <lineage>
        <taxon>Eukaryota</taxon>
        <taxon>Metazoa</taxon>
        <taxon>Chordata</taxon>
        <taxon>Craniata</taxon>
        <taxon>Vertebrata</taxon>
        <taxon>Euteleostomi</taxon>
        <taxon>Actinopterygii</taxon>
        <taxon>Neopterygii</taxon>
        <taxon>Teleostei</taxon>
        <taxon>Neoteleostei</taxon>
        <taxon>Acanthomorphata</taxon>
        <taxon>Carangaria</taxon>
        <taxon>Carangiformes</taxon>
        <taxon>Echeneidae</taxon>
        <taxon>Echeneis</taxon>
    </lineage>
</organism>
<feature type="domain" description="Ig-like" evidence="6">
    <location>
        <begin position="213"/>
        <end position="297"/>
    </location>
</feature>